<dbReference type="RefSeq" id="WP_183797887.1">
    <property type="nucleotide sequence ID" value="NZ_JACIEE010000001.1"/>
</dbReference>
<accession>A0A7W6D9X8</accession>
<organism evidence="4 5">
    <name type="scientific">Mycoplana azooxidifex</name>
    <dbReference type="NCBI Taxonomy" id="1636188"/>
    <lineage>
        <taxon>Bacteria</taxon>
        <taxon>Pseudomonadati</taxon>
        <taxon>Pseudomonadota</taxon>
        <taxon>Alphaproteobacteria</taxon>
        <taxon>Hyphomicrobiales</taxon>
        <taxon>Rhizobiaceae</taxon>
        <taxon>Mycoplana</taxon>
    </lineage>
</organism>
<dbReference type="InterPro" id="IPR012429">
    <property type="entry name" value="HGSNAT_cat"/>
</dbReference>
<gene>
    <name evidence="4" type="ORF">GGQ64_000160</name>
</gene>
<evidence type="ECO:0000256" key="1">
    <source>
        <dbReference type="SAM" id="MobiDB-lite"/>
    </source>
</evidence>
<keyword evidence="5" id="KW-1185">Reference proteome</keyword>
<dbReference type="EMBL" id="JACIEE010000001">
    <property type="protein sequence ID" value="MBB3974984.1"/>
    <property type="molecule type" value="Genomic_DNA"/>
</dbReference>
<feature type="transmembrane region" description="Helical" evidence="2">
    <location>
        <begin position="70"/>
        <end position="89"/>
    </location>
</feature>
<evidence type="ECO:0000313" key="5">
    <source>
        <dbReference type="Proteomes" id="UP000574761"/>
    </source>
</evidence>
<proteinExistence type="predicted"/>
<keyword evidence="2" id="KW-0472">Membrane</keyword>
<feature type="transmembrane region" description="Helical" evidence="2">
    <location>
        <begin position="101"/>
        <end position="121"/>
    </location>
</feature>
<keyword evidence="2" id="KW-0812">Transmembrane</keyword>
<feature type="domain" description="Heparan-alpha-glucosaminide N-acetyltransferase catalytic" evidence="3">
    <location>
        <begin position="28"/>
        <end position="251"/>
    </location>
</feature>
<reference evidence="4 5" key="1">
    <citation type="submission" date="2020-08" db="EMBL/GenBank/DDBJ databases">
        <title>Genomic Encyclopedia of Type Strains, Phase IV (KMG-IV): sequencing the most valuable type-strain genomes for metagenomic binning, comparative biology and taxonomic classification.</title>
        <authorList>
            <person name="Goeker M."/>
        </authorList>
    </citation>
    <scope>NUCLEOTIDE SEQUENCE [LARGE SCALE GENOMIC DNA]</scope>
    <source>
        <strain evidence="4 5">DSM 100211</strain>
    </source>
</reference>
<dbReference type="Proteomes" id="UP000574761">
    <property type="component" value="Unassembled WGS sequence"/>
</dbReference>
<evidence type="ECO:0000313" key="4">
    <source>
        <dbReference type="EMBL" id="MBB3974984.1"/>
    </source>
</evidence>
<feature type="transmembrane region" description="Helical" evidence="2">
    <location>
        <begin position="153"/>
        <end position="172"/>
    </location>
</feature>
<feature type="transmembrane region" description="Helical" evidence="2">
    <location>
        <begin position="192"/>
        <end position="213"/>
    </location>
</feature>
<protein>
    <submittedName>
        <fullName evidence="4">Putative membrane protein</fullName>
    </submittedName>
</protein>
<name>A0A7W6D9X8_9HYPH</name>
<feature type="transmembrane region" description="Helical" evidence="2">
    <location>
        <begin position="29"/>
        <end position="50"/>
    </location>
</feature>
<evidence type="ECO:0000256" key="2">
    <source>
        <dbReference type="SAM" id="Phobius"/>
    </source>
</evidence>
<sequence>MTDRLTPAPTEQTPAATTSPAGAVPARRLAWLDAARGLALVAMAIYHFSWDLDYFGYIAQGTAATGGFRIFARLIAGSFIFLAGFGLVLGHRNAIRWRPFWIRLAKIVLAALTITVATYFIFPTGFIFFGILHLIAAASLLGLLFLRLPVAIVLLCAAAAFAAPHFLRSALFDLPALWWVGLSLTPPRSNDYVPLLPWFGAFLLGMVAARLYVKWAKPLPAAPGRFSESRAVSLLATAGRHSLAIYLIHQPVLIALVYLYSQVAPPPARDPVESYRGSCVAACSRDTDAGFCRTFCDCTLDQLVQKNLFDALNQGTVNMTDARIAAISQQCTAEAYSTVPPGG</sequence>
<feature type="region of interest" description="Disordered" evidence="1">
    <location>
        <begin position="1"/>
        <end position="21"/>
    </location>
</feature>
<comment type="caution">
    <text evidence="4">The sequence shown here is derived from an EMBL/GenBank/DDBJ whole genome shotgun (WGS) entry which is preliminary data.</text>
</comment>
<evidence type="ECO:0000259" key="3">
    <source>
        <dbReference type="Pfam" id="PF07786"/>
    </source>
</evidence>
<keyword evidence="2" id="KW-1133">Transmembrane helix</keyword>
<dbReference type="Pfam" id="PF07786">
    <property type="entry name" value="HGSNAT_cat"/>
    <property type="match status" value="1"/>
</dbReference>
<dbReference type="AlphaFoldDB" id="A0A7W6D9X8"/>
<feature type="transmembrane region" description="Helical" evidence="2">
    <location>
        <begin position="127"/>
        <end position="146"/>
    </location>
</feature>